<keyword evidence="1" id="KW-0677">Repeat</keyword>
<evidence type="ECO:0000256" key="1">
    <source>
        <dbReference type="ARBA" id="ARBA00022737"/>
    </source>
</evidence>
<feature type="domain" description="Serine hydroxymethyltransferase-like" evidence="3">
    <location>
        <begin position="143"/>
        <end position="192"/>
    </location>
</feature>
<dbReference type="InterPro" id="IPR015424">
    <property type="entry name" value="PyrdxlP-dep_Trfase"/>
</dbReference>
<reference evidence="4 5" key="1">
    <citation type="journal article" date="2020" name="IScience">
        <title>Genome Sequencing of the Endangered Kingdonia uniflora (Circaeasteraceae, Ranunculales) Reveals Potential Mechanisms of Evolutionary Specialization.</title>
        <authorList>
            <person name="Sun Y."/>
            <person name="Deng T."/>
            <person name="Zhang A."/>
            <person name="Moore M.J."/>
            <person name="Landis J.B."/>
            <person name="Lin N."/>
            <person name="Zhang H."/>
            <person name="Zhang X."/>
            <person name="Huang J."/>
            <person name="Zhang X."/>
            <person name="Sun H."/>
            <person name="Wang H."/>
        </authorList>
    </citation>
    <scope>NUCLEOTIDE SEQUENCE [LARGE SCALE GENOMIC DNA]</scope>
    <source>
        <strain evidence="4">TB1705</strain>
        <tissue evidence="4">Leaf</tissue>
    </source>
</reference>
<dbReference type="Pfam" id="PF00464">
    <property type="entry name" value="SHMT"/>
    <property type="match status" value="1"/>
</dbReference>
<dbReference type="EMBL" id="JACGCM010001306">
    <property type="protein sequence ID" value="KAF6156703.1"/>
    <property type="molecule type" value="Genomic_DNA"/>
</dbReference>
<evidence type="ECO:0000313" key="5">
    <source>
        <dbReference type="Proteomes" id="UP000541444"/>
    </source>
</evidence>
<comment type="caution">
    <text evidence="4">The sequence shown here is derived from an EMBL/GenBank/DDBJ whole genome shotgun (WGS) entry which is preliminary data.</text>
</comment>
<dbReference type="Gene3D" id="3.40.640.10">
    <property type="entry name" value="Type I PLP-dependent aspartate aminotransferase-like (Major domain)"/>
    <property type="match status" value="1"/>
</dbReference>
<gene>
    <name evidence="4" type="ORF">GIB67_002418</name>
</gene>
<dbReference type="AlphaFoldDB" id="A0A7J7MP86"/>
<dbReference type="PANTHER" id="PTHR47926:SF420">
    <property type="entry name" value="REPEAT-CONTAINING PROTEIN, PUTATIVE-RELATED"/>
    <property type="match status" value="1"/>
</dbReference>
<dbReference type="OrthoDB" id="10265628at2759"/>
<protein>
    <recommendedName>
        <fullName evidence="3">Serine hydroxymethyltransferase-like domain-containing protein</fullName>
    </recommendedName>
</protein>
<dbReference type="InterPro" id="IPR039429">
    <property type="entry name" value="SHMT-like_dom"/>
</dbReference>
<accession>A0A7J7MP86</accession>
<organism evidence="4 5">
    <name type="scientific">Kingdonia uniflora</name>
    <dbReference type="NCBI Taxonomy" id="39325"/>
    <lineage>
        <taxon>Eukaryota</taxon>
        <taxon>Viridiplantae</taxon>
        <taxon>Streptophyta</taxon>
        <taxon>Embryophyta</taxon>
        <taxon>Tracheophyta</taxon>
        <taxon>Spermatophyta</taxon>
        <taxon>Magnoliopsida</taxon>
        <taxon>Ranunculales</taxon>
        <taxon>Circaeasteraceae</taxon>
        <taxon>Kingdonia</taxon>
    </lineage>
</organism>
<dbReference type="Pfam" id="PF01535">
    <property type="entry name" value="PPR"/>
    <property type="match status" value="1"/>
</dbReference>
<dbReference type="GO" id="GO:0009451">
    <property type="term" value="P:RNA modification"/>
    <property type="evidence" value="ECO:0007669"/>
    <property type="project" value="InterPro"/>
</dbReference>
<feature type="non-terminal residue" evidence="4">
    <location>
        <position position="1"/>
    </location>
</feature>
<dbReference type="InterPro" id="IPR019798">
    <property type="entry name" value="Ser_HO-MeTrfase_PLP_BS"/>
</dbReference>
<evidence type="ECO:0000313" key="4">
    <source>
        <dbReference type="EMBL" id="KAF6156703.1"/>
    </source>
</evidence>
<dbReference type="Gene3D" id="1.25.40.10">
    <property type="entry name" value="Tetratricopeptide repeat domain"/>
    <property type="match status" value="1"/>
</dbReference>
<dbReference type="InterPro" id="IPR015421">
    <property type="entry name" value="PyrdxlP-dep_Trfase_major"/>
</dbReference>
<evidence type="ECO:0000256" key="2">
    <source>
        <dbReference type="PROSITE-ProRule" id="PRU00708"/>
    </source>
</evidence>
<dbReference type="GO" id="GO:0030170">
    <property type="term" value="F:pyridoxal phosphate binding"/>
    <property type="evidence" value="ECO:0007669"/>
    <property type="project" value="InterPro"/>
</dbReference>
<keyword evidence="5" id="KW-1185">Reference proteome</keyword>
<sequence length="192" mass="21386">MIDIYSKWGEIQCRFCGFDEMVAGDLAAWNSIIVEFGQNGNGDEALENFIDMKRAGFSGHHASLTSVMRVCTGLALLKLERQVHVYVVKSPKDLILDNALLDMLCHTVQDVKPHYQILKPTLTIRTFSHDGYGSHKRTGCCLVVANSLKYCDVVTTTTHKSFRGPRGGMIFFKKDPVLGVDMESAINNVVFP</sequence>
<dbReference type="PROSITE" id="PS51375">
    <property type="entry name" value="PPR"/>
    <property type="match status" value="1"/>
</dbReference>
<dbReference type="PROSITE" id="PS00096">
    <property type="entry name" value="SHMT"/>
    <property type="match status" value="1"/>
</dbReference>
<dbReference type="GO" id="GO:0003723">
    <property type="term" value="F:RNA binding"/>
    <property type="evidence" value="ECO:0007669"/>
    <property type="project" value="InterPro"/>
</dbReference>
<feature type="repeat" description="PPR" evidence="2">
    <location>
        <begin position="25"/>
        <end position="59"/>
    </location>
</feature>
<dbReference type="InterPro" id="IPR046960">
    <property type="entry name" value="PPR_At4g14850-like_plant"/>
</dbReference>
<dbReference type="InterPro" id="IPR002885">
    <property type="entry name" value="PPR_rpt"/>
</dbReference>
<name>A0A7J7MP86_9MAGN</name>
<dbReference type="Proteomes" id="UP000541444">
    <property type="component" value="Unassembled WGS sequence"/>
</dbReference>
<proteinExistence type="predicted"/>
<evidence type="ECO:0000259" key="3">
    <source>
        <dbReference type="Pfam" id="PF00464"/>
    </source>
</evidence>
<dbReference type="InterPro" id="IPR011990">
    <property type="entry name" value="TPR-like_helical_dom_sf"/>
</dbReference>
<dbReference type="PANTHER" id="PTHR47926">
    <property type="entry name" value="PENTATRICOPEPTIDE REPEAT-CONTAINING PROTEIN"/>
    <property type="match status" value="1"/>
</dbReference>
<dbReference type="SUPFAM" id="SSF53383">
    <property type="entry name" value="PLP-dependent transferases"/>
    <property type="match status" value="1"/>
</dbReference>